<dbReference type="InterPro" id="IPR051465">
    <property type="entry name" value="Cell_Envelope_Struct_Comp"/>
</dbReference>
<feature type="domain" description="SLH" evidence="2">
    <location>
        <begin position="1120"/>
        <end position="1172"/>
    </location>
</feature>
<dbReference type="SUPFAM" id="SSF48239">
    <property type="entry name" value="Terpenoid cyclases/Protein prenyltransferases"/>
    <property type="match status" value="2"/>
</dbReference>
<feature type="domain" description="SLH" evidence="2">
    <location>
        <begin position="1056"/>
        <end position="1119"/>
    </location>
</feature>
<dbReference type="EMBL" id="CP000930">
    <property type="protein sequence ID" value="ABZ84414.1"/>
    <property type="molecule type" value="Genomic_DNA"/>
</dbReference>
<dbReference type="OrthoDB" id="1947068at2"/>
<dbReference type="KEGG" id="hmo:HM1_1856"/>
<organism evidence="3 4">
    <name type="scientific">Heliobacterium modesticaldum (strain ATCC 51547 / Ice1)</name>
    <dbReference type="NCBI Taxonomy" id="498761"/>
    <lineage>
        <taxon>Bacteria</taxon>
        <taxon>Bacillati</taxon>
        <taxon>Bacillota</taxon>
        <taxon>Clostridia</taxon>
        <taxon>Eubacteriales</taxon>
        <taxon>Heliobacteriaceae</taxon>
        <taxon>Heliomicrobium</taxon>
    </lineage>
</organism>
<dbReference type="InterPro" id="IPR001119">
    <property type="entry name" value="SLH_dom"/>
</dbReference>
<name>B0TF97_HELMI</name>
<dbReference type="Gene3D" id="2.60.220.30">
    <property type="match status" value="1"/>
</dbReference>
<dbReference type="InterPro" id="IPR027954">
    <property type="entry name" value="Transcobalamin-like_C"/>
</dbReference>
<dbReference type="STRING" id="498761.HM1_1856"/>
<protein>
    <recommendedName>
        <fullName evidence="2">SLH domain-containing protein</fullName>
    </recommendedName>
</protein>
<keyword evidence="1" id="KW-0677">Repeat</keyword>
<evidence type="ECO:0000259" key="2">
    <source>
        <dbReference type="PROSITE" id="PS51272"/>
    </source>
</evidence>
<sequence length="1172" mass="126089">MVLHYFYRANQSGRKTAALAMVFLLLWSLCLPLFTAHAASGVPSVQAGQLAGKAVDFICNQVKSGEPVDGYTAAVLIAAKEDLGAAKWTPPYSLSVKEQRISEADALAIGPELGSKNNLITYLLANQNSDGSFGPFANEYGTKVSLEALARIKSDVPVGPLKERVEQAIEKGVHFLRERFAQSDEAYSNTGFASFDARFVSALALAGEDLTQAYWQKKGKTLREQAVADAVYAADNPDGKSVTELSKHLTALYQLEPNHEKINALAEAIRNQKQTVDDGVRFGASLYDDVAVLQALGQSNQLAGIEPAKVLNYINRFRTDHSDDWGTPAGSAYGSYSPKEPELTAQVLSALSGFRAGADIDKAIDAIQTYLKAIQHKDTAAIPVSGDSTTATAETLIALKRLGLPYEQYGGDDGGWSKAPRVKPLALSLMAMQALQEKERAHKLADLLLARHTAQDGFSNSIYSDSWAYLALEEAGKIAEIKESARAYLLNKQRQNESDKGAWGESFGGAFYADFMSTAQAIRALKGLPGMDGDAAVQQAIADGLAYLKSKQQADGSFGGSFDDPVVDTAEMIVTMQKLGLNPGELKNSNQQSPVDWMLTKALNKDGSFGGSKNVFGATEALAAYLVLNGLPSGVGSDGGITPQDDTADVYVAVIGRSGERLFGPAAVKVSLKGRWGMTVLGALERTGLHYADRGGFVTSIAGQANQGMSGWMYKVNEVTPMAAAKDQAVKSGDEVIWWYSVDMNNPGPTWDDVISGKSLGSVPQPTNTVPTSITEQIKHFPQVLQASDKAIQALERLKKEAASTALAQERPVEAIDSGLVALVVVGEFQPLTEAAYQQQQREQADNRLLLQQEVQADQGAVIADAKGEVALAVPAKALRRDMKVTIQETAPPSATEQSAQQAPAGFRFLSSLYRFGPDGTTFAEPVTVALRVALPPEVSPKDVSLAVFDVKSKAWMAVPAVYDAVKGVFLTQLRHFSDYAVLARAMPEALPVMAKVQAPFADLTGFEWAAESIRRLSEADILRGVAPDRFEPGRTVTRAEFTALLVRSRRLPTSGQANFCDVQPGDWFAPVVAAAAEAGIVNGDPDGAFRPHDRITREEMAVMLGKSLRWQQTETGGAPFTDQEAISLWARPWVAQAVKQGLLRRYEDGSFRPRAEANRAEAATLIDKLVQ</sequence>
<dbReference type="eggNOG" id="COG1657">
    <property type="taxonomic scope" value="Bacteria"/>
</dbReference>
<dbReference type="Gene3D" id="1.50.10.20">
    <property type="match status" value="2"/>
</dbReference>
<keyword evidence="4" id="KW-1185">Reference proteome</keyword>
<dbReference type="Pfam" id="PF00395">
    <property type="entry name" value="SLH"/>
    <property type="match status" value="3"/>
</dbReference>
<gene>
    <name evidence="3" type="ORF">HM1_1856</name>
</gene>
<accession>B0TF97</accession>
<dbReference type="HOGENOM" id="CLU_008214_0_0_9"/>
<dbReference type="PANTHER" id="PTHR43308">
    <property type="entry name" value="OUTER MEMBRANE PROTEIN ALPHA-RELATED"/>
    <property type="match status" value="1"/>
</dbReference>
<dbReference type="Proteomes" id="UP000008550">
    <property type="component" value="Chromosome"/>
</dbReference>
<dbReference type="AlphaFoldDB" id="B0TF97"/>
<dbReference type="Gene3D" id="2.170.130.30">
    <property type="match status" value="1"/>
</dbReference>
<dbReference type="PROSITE" id="PS51272">
    <property type="entry name" value="SLH"/>
    <property type="match status" value="3"/>
</dbReference>
<proteinExistence type="predicted"/>
<dbReference type="CDD" id="cd00688">
    <property type="entry name" value="ISOPREN_C2_like"/>
    <property type="match status" value="1"/>
</dbReference>
<evidence type="ECO:0000313" key="4">
    <source>
        <dbReference type="Proteomes" id="UP000008550"/>
    </source>
</evidence>
<dbReference type="PANTHER" id="PTHR43308:SF5">
    <property type="entry name" value="S-LAYER PROTEIN _ PEPTIDOGLYCAN ENDO-BETA-N-ACETYLGLUCOSAMINIDASE"/>
    <property type="match status" value="1"/>
</dbReference>
<feature type="domain" description="SLH" evidence="2">
    <location>
        <begin position="997"/>
        <end position="1055"/>
    </location>
</feature>
<reference evidence="3 4" key="1">
    <citation type="journal article" date="2008" name="J. Bacteriol.">
        <title>The genome of Heliobacterium modesticaldum, a phototrophic representative of the Firmicutes containing the simplest photosynthetic apparatus.</title>
        <authorList>
            <person name="Sattley W.M."/>
            <person name="Madigan M.T."/>
            <person name="Swingley W.D."/>
            <person name="Cheung P.C."/>
            <person name="Clocksin K.M."/>
            <person name="Conrad A.L."/>
            <person name="Dejesa L.C."/>
            <person name="Honchak B.M."/>
            <person name="Jung D.O."/>
            <person name="Karbach L.E."/>
            <person name="Kurdoglu A."/>
            <person name="Lahiri S."/>
            <person name="Mastrian S.D."/>
            <person name="Page L.E."/>
            <person name="Taylor H.L."/>
            <person name="Wang Z.T."/>
            <person name="Raymond J."/>
            <person name="Chen M."/>
            <person name="Blankenship R.E."/>
            <person name="Touchman J.W."/>
        </authorList>
    </citation>
    <scope>NUCLEOTIDE SEQUENCE [LARGE SCALE GENOMIC DNA]</scope>
    <source>
        <strain evidence="4">ATCC 51547 / Ice1</strain>
    </source>
</reference>
<dbReference type="InterPro" id="IPR008930">
    <property type="entry name" value="Terpenoid_cyclase/PrenylTrfase"/>
</dbReference>
<evidence type="ECO:0000313" key="3">
    <source>
        <dbReference type="EMBL" id="ABZ84414.1"/>
    </source>
</evidence>
<evidence type="ECO:0000256" key="1">
    <source>
        <dbReference type="ARBA" id="ARBA00022737"/>
    </source>
</evidence>
<dbReference type="Pfam" id="PF14478">
    <property type="entry name" value="DUF4430"/>
    <property type="match status" value="1"/>
</dbReference>